<accession>A0A0F7IHK8</accession>
<protein>
    <recommendedName>
        <fullName evidence="3">AbrB/MazE/SpoVT family DNA-binding domain-containing protein</fullName>
    </recommendedName>
</protein>
<evidence type="ECO:0000313" key="2">
    <source>
        <dbReference type="Proteomes" id="UP000034723"/>
    </source>
</evidence>
<dbReference type="KEGG" id="gah:GAH_00227"/>
<sequence>MKLLGTSTLSKGAKTTIIRAVIEKLNLQEGDLIAYFESDDGKIILAKAEIVPKFSEKKQ</sequence>
<dbReference type="RefSeq" id="WP_048094311.1">
    <property type="nucleotide sequence ID" value="NZ_CP011267.1"/>
</dbReference>
<proteinExistence type="predicted"/>
<reference evidence="1 2" key="1">
    <citation type="submission" date="2015-04" db="EMBL/GenBank/DDBJ databases">
        <title>The complete genome sequence of the hyperthermophilic, obligate iron-reducing archaeon Geoglobus ahangari strain 234T.</title>
        <authorList>
            <person name="Manzella M.P."/>
            <person name="Holmes D.E."/>
            <person name="Rocheleau J.M."/>
            <person name="Chung A."/>
            <person name="Reguera G."/>
            <person name="Kashefi K."/>
        </authorList>
    </citation>
    <scope>NUCLEOTIDE SEQUENCE [LARGE SCALE GENOMIC DNA]</scope>
    <source>
        <strain evidence="1 2">234</strain>
    </source>
</reference>
<dbReference type="HOGENOM" id="CLU_2949126_0_0_2"/>
<dbReference type="GeneID" id="24802815"/>
<name>A0A0F7IHK8_9EURY</name>
<dbReference type="EMBL" id="CP011267">
    <property type="protein sequence ID" value="AKG92417.1"/>
    <property type="molecule type" value="Genomic_DNA"/>
</dbReference>
<keyword evidence="2" id="KW-1185">Reference proteome</keyword>
<evidence type="ECO:0008006" key="3">
    <source>
        <dbReference type="Google" id="ProtNLM"/>
    </source>
</evidence>
<dbReference type="Gene3D" id="2.10.260.10">
    <property type="match status" value="1"/>
</dbReference>
<dbReference type="STRING" id="113653.GAH_00227"/>
<dbReference type="Proteomes" id="UP000034723">
    <property type="component" value="Chromosome"/>
</dbReference>
<dbReference type="InParanoid" id="A0A0F7IHK8"/>
<gene>
    <name evidence="1" type="ORF">GAH_00227</name>
</gene>
<evidence type="ECO:0000313" key="1">
    <source>
        <dbReference type="EMBL" id="AKG92417.1"/>
    </source>
</evidence>
<organism evidence="1 2">
    <name type="scientific">Geoglobus ahangari</name>
    <dbReference type="NCBI Taxonomy" id="113653"/>
    <lineage>
        <taxon>Archaea</taxon>
        <taxon>Methanobacteriati</taxon>
        <taxon>Methanobacteriota</taxon>
        <taxon>Archaeoglobi</taxon>
        <taxon>Archaeoglobales</taxon>
        <taxon>Archaeoglobaceae</taxon>
        <taxon>Geoglobus</taxon>
    </lineage>
</organism>
<dbReference type="AlphaFoldDB" id="A0A0F7IHK8"/>